<evidence type="ECO:0000313" key="1">
    <source>
        <dbReference type="EMBL" id="RAU16816.1"/>
    </source>
</evidence>
<proteinExistence type="predicted"/>
<dbReference type="EMBL" id="QKRX01000016">
    <property type="protein sequence ID" value="RAU16816.1"/>
    <property type="molecule type" value="Genomic_DNA"/>
</dbReference>
<comment type="caution">
    <text evidence="1">The sequence shown here is derived from an EMBL/GenBank/DDBJ whole genome shotgun (WGS) entry which is preliminary data.</text>
</comment>
<evidence type="ECO:0008006" key="3">
    <source>
        <dbReference type="Google" id="ProtNLM"/>
    </source>
</evidence>
<dbReference type="Pfam" id="PF08780">
    <property type="entry name" value="NTase_sub_bind"/>
    <property type="match status" value="1"/>
</dbReference>
<name>A0A364NIB5_9GAMM</name>
<gene>
    <name evidence="1" type="ORF">DN062_16305</name>
</gene>
<dbReference type="Gene3D" id="1.20.120.330">
    <property type="entry name" value="Nucleotidyltransferases domain 2"/>
    <property type="match status" value="1"/>
</dbReference>
<reference evidence="1 2" key="1">
    <citation type="submission" date="2018-06" db="EMBL/GenBank/DDBJ databases">
        <title>Nitrincola tibetense sp. nov., isolated from Lake XuguoCo on Tibetan Plateau.</title>
        <authorList>
            <person name="Xing P."/>
        </authorList>
    </citation>
    <scope>NUCLEOTIDE SEQUENCE [LARGE SCALE GENOMIC DNA]</scope>
    <source>
        <strain evidence="2">xg18</strain>
    </source>
</reference>
<sequence length="143" mass="16545">MTEQLDLSTLENAINSLKEAIAVVSDDVWFKQQSSAVQHTLIAGVIQNFEFVYEISVKMLRRQLEQDAASLDEVDSYSFRDMMRTAGEKGLVRNVEAWFSYRTLRNITSHTYDHQKAKTVYQASYAFVLDAQDLLERINERNQ</sequence>
<dbReference type="OrthoDB" id="9810452at2"/>
<organism evidence="1 2">
    <name type="scientific">Nitrincola tibetensis</name>
    <dbReference type="NCBI Taxonomy" id="2219697"/>
    <lineage>
        <taxon>Bacteria</taxon>
        <taxon>Pseudomonadati</taxon>
        <taxon>Pseudomonadota</taxon>
        <taxon>Gammaproteobacteria</taxon>
        <taxon>Oceanospirillales</taxon>
        <taxon>Oceanospirillaceae</taxon>
        <taxon>Nitrincola</taxon>
    </lineage>
</organism>
<accession>A0A364NIB5</accession>
<protein>
    <recommendedName>
        <fullName evidence="3">Nucleotidyltransferase</fullName>
    </recommendedName>
</protein>
<dbReference type="InterPro" id="IPR010235">
    <property type="entry name" value="HepT"/>
</dbReference>
<dbReference type="Proteomes" id="UP000250744">
    <property type="component" value="Unassembled WGS sequence"/>
</dbReference>
<evidence type="ECO:0000313" key="2">
    <source>
        <dbReference type="Proteomes" id="UP000250744"/>
    </source>
</evidence>
<dbReference type="NCBIfam" id="TIGR01987">
    <property type="entry name" value="HI0074"/>
    <property type="match status" value="1"/>
</dbReference>
<dbReference type="RefSeq" id="WP_112160360.1">
    <property type="nucleotide sequence ID" value="NZ_QKRX01000016.1"/>
</dbReference>
<dbReference type="AlphaFoldDB" id="A0A364NIB5"/>
<dbReference type="SUPFAM" id="SSF81593">
    <property type="entry name" value="Nucleotidyltransferase substrate binding subunit/domain"/>
    <property type="match status" value="1"/>
</dbReference>
<keyword evidence="2" id="KW-1185">Reference proteome</keyword>